<accession>A0A3S4JHA0</accession>
<dbReference type="GO" id="GO:0016740">
    <property type="term" value="F:transferase activity"/>
    <property type="evidence" value="ECO:0007669"/>
    <property type="project" value="UniProtKB-KW"/>
</dbReference>
<keyword evidence="1" id="KW-0808">Transferase</keyword>
<proteinExistence type="predicted"/>
<evidence type="ECO:0000313" key="2">
    <source>
        <dbReference type="Proteomes" id="UP000269208"/>
    </source>
</evidence>
<reference evidence="1 2" key="1">
    <citation type="submission" date="2018-12" db="EMBL/GenBank/DDBJ databases">
        <authorList>
            <consortium name="Pathogen Informatics"/>
        </authorList>
    </citation>
    <scope>NUCLEOTIDE SEQUENCE [LARGE SCALE GENOMIC DNA]</scope>
    <source>
        <strain evidence="1 2">NCTC6754</strain>
    </source>
</reference>
<protein>
    <submittedName>
        <fullName evidence="1">Glycosyl transferase</fullName>
    </submittedName>
</protein>
<evidence type="ECO:0000313" key="1">
    <source>
        <dbReference type="EMBL" id="VEB62030.1"/>
    </source>
</evidence>
<dbReference type="Proteomes" id="UP000269208">
    <property type="component" value="Chromosome"/>
</dbReference>
<organism evidence="1 2">
    <name type="scientific">Salmonella enterica I</name>
    <dbReference type="NCBI Taxonomy" id="59201"/>
    <lineage>
        <taxon>Bacteria</taxon>
        <taxon>Pseudomonadati</taxon>
        <taxon>Pseudomonadota</taxon>
        <taxon>Gammaproteobacteria</taxon>
        <taxon>Enterobacterales</taxon>
        <taxon>Enterobacteriaceae</taxon>
        <taxon>Salmonella</taxon>
    </lineage>
</organism>
<dbReference type="AlphaFoldDB" id="A0A3S4JHA0"/>
<gene>
    <name evidence="1" type="ORF">NCTC6754_07412</name>
</gene>
<sequence>MQHLVVLYCQNLFFELIARPSSAQLDALSSLTHSESAGSNAERIVLAKKLPLKDKLFPGENYIKELNASYWKEGFKRINRKKFWAKYS</sequence>
<dbReference type="EMBL" id="LR134190">
    <property type="protein sequence ID" value="VEB62030.1"/>
    <property type="molecule type" value="Genomic_DNA"/>
</dbReference>
<name>A0A3S4JHA0_SALET</name>